<name>V4PAG5_9CAUL</name>
<sequence length="502" mass="53479">MGLHHTRKPRLKTLTALGFALALGLSAPAFAEAPASSAGTAIAIMQATSALQSGDCASALKPLNQLWHDPYLEQNDPELAAQFRFQLVACTADTQGLPAALALSVENMARAKDISAYDLHTFLQLASKQPMAAAATLEAALTRFPDQAPKLTDTTVVGVLIQIHDSQPAMTQSLLNHLEETRWQIHNVTGRPLMGYLRLQALRVAVKAGDTVHAELYRADLKTDSLFYIVSQGDGTISDVALASDPIGPVLLREIEDVKAVITANPADLTALSYLMGLEKMNGQDALALTQLNGILALVDQYGIDKFGGQQVYPDLLAERGALYANVGRFNDAGKAFEEGATKLGAGKANEVLVAYMKFLVDNGREKEALALEGRIDITALDGGQAGTVLATEACAMGYAGDTATFARFIGLLKGRDLLQVKPYLCAGNSDAAAMALISAISNPALRDDVIFDLQNDLPPIALGNRDEVFVTALEALKGRADVQAAAKANNIIVRKWTVRMN</sequence>
<dbReference type="PATRIC" id="fig|1121022.4.peg.2347"/>
<dbReference type="InterPro" id="IPR011990">
    <property type="entry name" value="TPR-like_helical_dom_sf"/>
</dbReference>
<keyword evidence="1" id="KW-0732">Signal</keyword>
<comment type="caution">
    <text evidence="2">The sequence shown here is derived from an EMBL/GenBank/DDBJ whole genome shotgun (WGS) entry which is preliminary data.</text>
</comment>
<protein>
    <submittedName>
        <fullName evidence="2">Uncharacterized protein</fullName>
    </submittedName>
</protein>
<dbReference type="SUPFAM" id="SSF48452">
    <property type="entry name" value="TPR-like"/>
    <property type="match status" value="1"/>
</dbReference>
<feature type="signal peptide" evidence="1">
    <location>
        <begin position="1"/>
        <end position="31"/>
    </location>
</feature>
<evidence type="ECO:0000313" key="2">
    <source>
        <dbReference type="EMBL" id="ESQ90902.1"/>
    </source>
</evidence>
<dbReference type="Proteomes" id="UP000017837">
    <property type="component" value="Unassembled WGS sequence"/>
</dbReference>
<evidence type="ECO:0000313" key="3">
    <source>
        <dbReference type="Proteomes" id="UP000017837"/>
    </source>
</evidence>
<gene>
    <name evidence="2" type="ORF">ABENE_11575</name>
</gene>
<feature type="chain" id="PRO_5004724490" evidence="1">
    <location>
        <begin position="32"/>
        <end position="502"/>
    </location>
</feature>
<organism evidence="2 3">
    <name type="scientific">Asticcacaulis benevestitus DSM 16100 = ATCC BAA-896</name>
    <dbReference type="NCBI Taxonomy" id="1121022"/>
    <lineage>
        <taxon>Bacteria</taxon>
        <taxon>Pseudomonadati</taxon>
        <taxon>Pseudomonadota</taxon>
        <taxon>Alphaproteobacteria</taxon>
        <taxon>Caulobacterales</taxon>
        <taxon>Caulobacteraceae</taxon>
        <taxon>Asticcacaulis</taxon>
    </lineage>
</organism>
<reference evidence="2 3" key="1">
    <citation type="journal article" date="2014" name="Nature">
        <title>Sequential evolution of bacterial morphology by co-option of a developmental regulator.</title>
        <authorList>
            <person name="Jiang C."/>
            <person name="Brown P.J."/>
            <person name="Ducret A."/>
            <person name="Brun Y.V."/>
        </authorList>
    </citation>
    <scope>NUCLEOTIDE SEQUENCE [LARGE SCALE GENOMIC DNA]</scope>
    <source>
        <strain evidence="2 3">DSM 16100</strain>
    </source>
</reference>
<dbReference type="OrthoDB" id="7169700at2"/>
<dbReference type="RefSeq" id="WP_018081052.1">
    <property type="nucleotide sequence ID" value="NZ_AQWM01000003.1"/>
</dbReference>
<evidence type="ECO:0000256" key="1">
    <source>
        <dbReference type="SAM" id="SignalP"/>
    </source>
</evidence>
<dbReference type="EMBL" id="AWGB01000021">
    <property type="protein sequence ID" value="ESQ90902.1"/>
    <property type="molecule type" value="Genomic_DNA"/>
</dbReference>
<proteinExistence type="predicted"/>
<keyword evidence="3" id="KW-1185">Reference proteome</keyword>
<accession>V4PAG5</accession>
<dbReference type="AlphaFoldDB" id="V4PAG5"/>